<protein>
    <submittedName>
        <fullName evidence="9">Glycosyltransferase</fullName>
    </submittedName>
</protein>
<dbReference type="SUPFAM" id="SSF53448">
    <property type="entry name" value="Nucleotide-diphospho-sugar transferases"/>
    <property type="match status" value="1"/>
</dbReference>
<evidence type="ECO:0000256" key="7">
    <source>
        <dbReference type="SAM" id="Phobius"/>
    </source>
</evidence>
<proteinExistence type="predicted"/>
<dbReference type="Pfam" id="PF00535">
    <property type="entry name" value="Glycos_transf_2"/>
    <property type="match status" value="1"/>
</dbReference>
<dbReference type="InterPro" id="IPR001173">
    <property type="entry name" value="Glyco_trans_2-like"/>
</dbReference>
<keyword evidence="6 7" id="KW-0472">Membrane</keyword>
<evidence type="ECO:0000313" key="10">
    <source>
        <dbReference type="Proteomes" id="UP000239872"/>
    </source>
</evidence>
<feature type="transmembrane region" description="Helical" evidence="7">
    <location>
        <begin position="265"/>
        <end position="290"/>
    </location>
</feature>
<reference evidence="9 10" key="1">
    <citation type="submission" date="2018-01" db="EMBL/GenBank/DDBJ databases">
        <title>A novel member of the phylum Bacteroidetes isolated from glacier ice.</title>
        <authorList>
            <person name="Liu Q."/>
            <person name="Xin Y.-H."/>
        </authorList>
    </citation>
    <scope>NUCLEOTIDE SEQUENCE [LARGE SCALE GENOMIC DNA]</scope>
    <source>
        <strain evidence="9 10">RB1R16</strain>
    </source>
</reference>
<dbReference type="Proteomes" id="UP000239872">
    <property type="component" value="Unassembled WGS sequence"/>
</dbReference>
<evidence type="ECO:0000256" key="4">
    <source>
        <dbReference type="ARBA" id="ARBA00022692"/>
    </source>
</evidence>
<dbReference type="AlphaFoldDB" id="A0A2S7SRY6"/>
<dbReference type="RefSeq" id="WP_105040928.1">
    <property type="nucleotide sequence ID" value="NZ_PPSL01000006.1"/>
</dbReference>
<dbReference type="CDD" id="cd04187">
    <property type="entry name" value="DPM1_like_bac"/>
    <property type="match status" value="1"/>
</dbReference>
<keyword evidence="10" id="KW-1185">Reference proteome</keyword>
<evidence type="ECO:0000313" key="9">
    <source>
        <dbReference type="EMBL" id="PQJ09478.1"/>
    </source>
</evidence>
<comment type="caution">
    <text evidence="9">The sequence shown here is derived from an EMBL/GenBank/DDBJ whole genome shotgun (WGS) entry which is preliminary data.</text>
</comment>
<gene>
    <name evidence="9" type="ORF">CJD36_019755</name>
</gene>
<organism evidence="9 10">
    <name type="scientific">Flavipsychrobacter stenotrophus</name>
    <dbReference type="NCBI Taxonomy" id="2077091"/>
    <lineage>
        <taxon>Bacteria</taxon>
        <taxon>Pseudomonadati</taxon>
        <taxon>Bacteroidota</taxon>
        <taxon>Chitinophagia</taxon>
        <taxon>Chitinophagales</taxon>
        <taxon>Chitinophagaceae</taxon>
        <taxon>Flavipsychrobacter</taxon>
    </lineage>
</organism>
<evidence type="ECO:0000256" key="3">
    <source>
        <dbReference type="ARBA" id="ARBA00022679"/>
    </source>
</evidence>
<accession>A0A2S7SRY6</accession>
<dbReference type="GO" id="GO:0005886">
    <property type="term" value="C:plasma membrane"/>
    <property type="evidence" value="ECO:0007669"/>
    <property type="project" value="TreeGrafter"/>
</dbReference>
<keyword evidence="2" id="KW-0328">Glycosyltransferase</keyword>
<dbReference type="GO" id="GO:0016757">
    <property type="term" value="F:glycosyltransferase activity"/>
    <property type="evidence" value="ECO:0007669"/>
    <property type="project" value="UniProtKB-KW"/>
</dbReference>
<comment type="subcellular location">
    <subcellularLocation>
        <location evidence="1">Membrane</location>
        <topology evidence="1">Multi-pass membrane protein</topology>
    </subcellularLocation>
</comment>
<dbReference type="EMBL" id="PPSL01000006">
    <property type="protein sequence ID" value="PQJ09478.1"/>
    <property type="molecule type" value="Genomic_DNA"/>
</dbReference>
<dbReference type="Gene3D" id="3.90.550.10">
    <property type="entry name" value="Spore Coat Polysaccharide Biosynthesis Protein SpsA, Chain A"/>
    <property type="match status" value="1"/>
</dbReference>
<sequence length="313" mass="36139">MKKHISVITPCYNEEGNVALLVEAIGKIFDHLPQYTYEHVLIDNCSVDKTPEILREIAAVNKHVKVILNERNFGWIRSPFHGLIQCYGDAVIYMVSDFQEPPEMIPKFLEKWEEGYKIVIGIKEQSKENPVMFAIRSFFYKILASASDGEPTIKNFTGFGLYDQKFIKIVRGLDDQYPYLRGLVSELGFRRYEIPYVQPDRFAGKTSSNFFRLYDVAMLGFTNHSKLPLRISAFIGFFSAIISLLMGVGYLIYKLIFWNWFEVGLAPLVIGVFFFSSVQLFFIGIIGEYIGAINTQVRKRPLVIERERLNFDE</sequence>
<keyword evidence="4 7" id="KW-0812">Transmembrane</keyword>
<name>A0A2S7SRY6_9BACT</name>
<dbReference type="InterPro" id="IPR029044">
    <property type="entry name" value="Nucleotide-diphossugar_trans"/>
</dbReference>
<feature type="transmembrane region" description="Helical" evidence="7">
    <location>
        <begin position="231"/>
        <end position="253"/>
    </location>
</feature>
<feature type="domain" description="Glycosyltransferase 2-like" evidence="8">
    <location>
        <begin position="6"/>
        <end position="136"/>
    </location>
</feature>
<dbReference type="InterPro" id="IPR050256">
    <property type="entry name" value="Glycosyltransferase_2"/>
</dbReference>
<keyword evidence="5 7" id="KW-1133">Transmembrane helix</keyword>
<dbReference type="OrthoDB" id="9807778at2"/>
<evidence type="ECO:0000256" key="5">
    <source>
        <dbReference type="ARBA" id="ARBA00022989"/>
    </source>
</evidence>
<evidence type="ECO:0000259" key="8">
    <source>
        <dbReference type="Pfam" id="PF00535"/>
    </source>
</evidence>
<evidence type="ECO:0000256" key="6">
    <source>
        <dbReference type="ARBA" id="ARBA00023136"/>
    </source>
</evidence>
<evidence type="ECO:0000256" key="2">
    <source>
        <dbReference type="ARBA" id="ARBA00022676"/>
    </source>
</evidence>
<keyword evidence="3 9" id="KW-0808">Transferase</keyword>
<dbReference type="PANTHER" id="PTHR48090:SF1">
    <property type="entry name" value="PROPHAGE BACTOPRENOL GLUCOSYL TRANSFERASE HOMOLOG"/>
    <property type="match status" value="1"/>
</dbReference>
<evidence type="ECO:0000256" key="1">
    <source>
        <dbReference type="ARBA" id="ARBA00004141"/>
    </source>
</evidence>
<dbReference type="PANTHER" id="PTHR48090">
    <property type="entry name" value="UNDECAPRENYL-PHOSPHATE 4-DEOXY-4-FORMAMIDO-L-ARABINOSE TRANSFERASE-RELATED"/>
    <property type="match status" value="1"/>
</dbReference>